<evidence type="ECO:0000313" key="2">
    <source>
        <dbReference type="EMBL" id="SDK98280.1"/>
    </source>
</evidence>
<proteinExistence type="predicted"/>
<dbReference type="EMBL" id="FNDX01000064">
    <property type="protein sequence ID" value="SDK98280.1"/>
    <property type="molecule type" value="Genomic_DNA"/>
</dbReference>
<evidence type="ECO:0008006" key="4">
    <source>
        <dbReference type="Google" id="ProtNLM"/>
    </source>
</evidence>
<evidence type="ECO:0000256" key="1">
    <source>
        <dbReference type="SAM" id="SignalP"/>
    </source>
</evidence>
<dbReference type="Proteomes" id="UP000199050">
    <property type="component" value="Unassembled WGS sequence"/>
</dbReference>
<dbReference type="PROSITE" id="PS51257">
    <property type="entry name" value="PROKAR_LIPOPROTEIN"/>
    <property type="match status" value="1"/>
</dbReference>
<gene>
    <name evidence="2" type="ORF">SAMN05216192_1643</name>
</gene>
<dbReference type="STRING" id="1174501.SAMN05216192_1643"/>
<feature type="chain" id="PRO_5038379092" description="DUF4830 domain-containing protein" evidence="1">
    <location>
        <begin position="20"/>
        <end position="175"/>
    </location>
</feature>
<reference evidence="3" key="1">
    <citation type="submission" date="2016-10" db="EMBL/GenBank/DDBJ databases">
        <authorList>
            <person name="Varghese N."/>
            <person name="Submissions S."/>
        </authorList>
    </citation>
    <scope>NUCLEOTIDE SEQUENCE [LARGE SCALE GENOMIC DNA]</scope>
    <source>
        <strain evidence="3">CGMCC 1.11012</strain>
    </source>
</reference>
<keyword evidence="1" id="KW-0732">Signal</keyword>
<sequence>MKIRATLSLFLSLVLLTLAGCGNQDNLSEGKTDEQIAADYVQALGYTIVAHEGEATKYTLEQKTLENLDYMQLWGVQKQKPDAYFGKDIVTYPFIVKGHPLEQQYSPDDHRICVAVMLVDSKVIGGTSVPLSKVKNLVMVGGAYSIEGKTLKEVKGLNYAEWLEHWKKTYGNVTE</sequence>
<feature type="signal peptide" evidence="1">
    <location>
        <begin position="1"/>
        <end position="19"/>
    </location>
</feature>
<organism evidence="2 3">
    <name type="scientific">Paenibacillus typhae</name>
    <dbReference type="NCBI Taxonomy" id="1174501"/>
    <lineage>
        <taxon>Bacteria</taxon>
        <taxon>Bacillati</taxon>
        <taxon>Bacillota</taxon>
        <taxon>Bacilli</taxon>
        <taxon>Bacillales</taxon>
        <taxon>Paenibacillaceae</taxon>
        <taxon>Paenibacillus</taxon>
    </lineage>
</organism>
<dbReference type="OrthoDB" id="1904509at2"/>
<evidence type="ECO:0000313" key="3">
    <source>
        <dbReference type="Proteomes" id="UP000199050"/>
    </source>
</evidence>
<protein>
    <recommendedName>
        <fullName evidence="4">DUF4830 domain-containing protein</fullName>
    </recommendedName>
</protein>
<dbReference type="RefSeq" id="WP_090719880.1">
    <property type="nucleotide sequence ID" value="NZ_CBCSKY010000067.1"/>
</dbReference>
<accession>A0A1G9GCA9</accession>
<keyword evidence="3" id="KW-1185">Reference proteome</keyword>
<dbReference type="AlphaFoldDB" id="A0A1G9GCA9"/>
<name>A0A1G9GCA9_9BACL</name>